<keyword evidence="5" id="KW-0732">Signal</keyword>
<dbReference type="Proteomes" id="UP000002058">
    <property type="component" value="Unassembled WGS sequence"/>
</dbReference>
<evidence type="ECO:0000256" key="11">
    <source>
        <dbReference type="PROSITE-ProRule" id="PRU01240"/>
    </source>
</evidence>
<evidence type="ECO:0000256" key="10">
    <source>
        <dbReference type="ARBA" id="ARBA00023180"/>
    </source>
</evidence>
<keyword evidence="4 11" id="KW-0645">Protease</keyword>
<keyword evidence="7 11" id="KW-0720">Serine protease</keyword>
<gene>
    <name evidence="13" type="ORF">UREG_03939</name>
</gene>
<dbReference type="InterPro" id="IPR008979">
    <property type="entry name" value="Galactose-bd-like_sf"/>
</dbReference>
<accession>C4JM81</accession>
<dbReference type="GeneID" id="8444721"/>
<dbReference type="InterPro" id="IPR051048">
    <property type="entry name" value="Peptidase_S8/S53_subtilisin"/>
</dbReference>
<proteinExistence type="inferred from homology"/>
<feature type="domain" description="Peptidase S8/S53" evidence="12">
    <location>
        <begin position="404"/>
        <end position="724"/>
    </location>
</feature>
<dbReference type="InParanoid" id="C4JM81"/>
<dbReference type="AlphaFoldDB" id="C4JM81"/>
<dbReference type="RefSeq" id="XP_002544422.1">
    <property type="nucleotide sequence ID" value="XM_002544376.1"/>
</dbReference>
<dbReference type="PRINTS" id="PR00723">
    <property type="entry name" value="SUBTILISIN"/>
</dbReference>
<keyword evidence="10" id="KW-0325">Glycoprotein</keyword>
<dbReference type="HOGENOM" id="CLU_011786_0_0_1"/>
<name>C4JM81_UNCRE</name>
<dbReference type="GO" id="GO:0005576">
    <property type="term" value="C:extracellular region"/>
    <property type="evidence" value="ECO:0007669"/>
    <property type="project" value="UniProtKB-SubCell"/>
</dbReference>
<keyword evidence="8" id="KW-0843">Virulence</keyword>
<dbReference type="PROSITE" id="PS00137">
    <property type="entry name" value="SUBTILASE_HIS"/>
    <property type="match status" value="1"/>
</dbReference>
<dbReference type="OMA" id="RHGNMGE"/>
<evidence type="ECO:0000256" key="5">
    <source>
        <dbReference type="ARBA" id="ARBA00022729"/>
    </source>
</evidence>
<feature type="active site" description="Charge relay system" evidence="11">
    <location>
        <position position="413"/>
    </location>
</feature>
<organism evidence="13 14">
    <name type="scientific">Uncinocarpus reesii (strain UAMH 1704)</name>
    <dbReference type="NCBI Taxonomy" id="336963"/>
    <lineage>
        <taxon>Eukaryota</taxon>
        <taxon>Fungi</taxon>
        <taxon>Dikarya</taxon>
        <taxon>Ascomycota</taxon>
        <taxon>Pezizomycotina</taxon>
        <taxon>Eurotiomycetes</taxon>
        <taxon>Eurotiomycetidae</taxon>
        <taxon>Onygenales</taxon>
        <taxon>Onygenaceae</taxon>
        <taxon>Uncinocarpus</taxon>
    </lineage>
</organism>
<dbReference type="VEuPathDB" id="FungiDB:UREG_03939"/>
<keyword evidence="9" id="KW-0865">Zymogen</keyword>
<feature type="active site" description="Charge relay system" evidence="11">
    <location>
        <position position="674"/>
    </location>
</feature>
<evidence type="ECO:0000256" key="9">
    <source>
        <dbReference type="ARBA" id="ARBA00023145"/>
    </source>
</evidence>
<dbReference type="PROSITE" id="PS51892">
    <property type="entry name" value="SUBTILASE"/>
    <property type="match status" value="1"/>
</dbReference>
<dbReference type="InterPro" id="IPR036852">
    <property type="entry name" value="Peptidase_S8/S53_dom_sf"/>
</dbReference>
<evidence type="ECO:0000259" key="12">
    <source>
        <dbReference type="Pfam" id="PF00082"/>
    </source>
</evidence>
<dbReference type="GO" id="GO:0004252">
    <property type="term" value="F:serine-type endopeptidase activity"/>
    <property type="evidence" value="ECO:0007669"/>
    <property type="project" value="UniProtKB-UniRule"/>
</dbReference>
<sequence length="904" mass="97405">MAIAGCLPTISTDGPVACETQVSDVHPWPCDFNVLGVVLTVSSLWCSALLVLESGQPTAEKPPLSTGITTLARVNRNKSVGTEITVQRVIFNKNSQAYSRSSENSNVSDPFPSSREQQHCVFASLGNWATAQASNQSRTHGCSAKLSSLSIDDDDGMASQWDTLSYASTSSQATELNTILLISIDTPATMAIISINGNELNPEDQAPVLRALHLESEDASKSDYILVQTTAPLSDEQENQLEQLGVVIHEYVSQNTYLCGYKDSDLAQIRALDFVAWANVYLDTFVIQPTLKSATPTAQSMSIFPTVRPTSKVREVDVIFHHDVDTQSESLKTAIATAARVDPDGLDISSSKVRLAVQEQYLEDLAALDHVRLIQRAYPAKLFNNIAVKLIDGEVELNGTAYEGEGQVVAVGDTGLDKGSMQDVHHAFKGRVKKLYPLGRASLGKADDPDGHGTHVCGSVLGDGESQTMGGRIRGVAVKSSLVVQSLLDSRGGLGGIPDDLTNLFLQPYKEDDAKIHTNSWGSNSSGQLPYDASSSEIDKFVWEHPDAVILFAAGNDGADVNRDGVIDEKQIGSQAAAKNCITVGASENNRPNLPVKYGRRWPAPPFGTDLMANNPEGMAAFSSRGPTKEGRIKPDVVAPGTGILSARSRNLLNPSEPYGRSDDPNYWFLAGTSMATPLVAGAVAVLRESVIKNGTSNPSAALIKALLINGTVKLAGQYVPSEAGPSPNPSSGFGLVNVKNSIILKDDKYAKYYEKSINRRQGLDEDDSITVDIPEAGAEASTGVKNMLKVTLVWSDPPGETLQNDLDLIVVASNGKERHGNMGEKPGFDRANNVEQVVWTNIPAGKVEIRVRAHRLATKTRAQPYALVWSFNRFNSFVRENMKNAKRKGQIGSGLLRIVYVYE</sequence>
<dbReference type="GO" id="GO:0006508">
    <property type="term" value="P:proteolysis"/>
    <property type="evidence" value="ECO:0007669"/>
    <property type="project" value="UniProtKB-KW"/>
</dbReference>
<evidence type="ECO:0000256" key="3">
    <source>
        <dbReference type="ARBA" id="ARBA00022525"/>
    </source>
</evidence>
<dbReference type="eggNOG" id="ENOG502QSWT">
    <property type="taxonomic scope" value="Eukaryota"/>
</dbReference>
<evidence type="ECO:0000256" key="6">
    <source>
        <dbReference type="ARBA" id="ARBA00022801"/>
    </source>
</evidence>
<evidence type="ECO:0000256" key="2">
    <source>
        <dbReference type="ARBA" id="ARBA00011073"/>
    </source>
</evidence>
<dbReference type="InterPro" id="IPR000209">
    <property type="entry name" value="Peptidase_S8/S53_dom"/>
</dbReference>
<dbReference type="InterPro" id="IPR034058">
    <property type="entry name" value="TagA/B/C/D_pept_dom"/>
</dbReference>
<keyword evidence="3" id="KW-0964">Secreted</keyword>
<dbReference type="PANTHER" id="PTHR43399:SF4">
    <property type="entry name" value="CELL WALL-ASSOCIATED PROTEASE"/>
    <property type="match status" value="1"/>
</dbReference>
<protein>
    <recommendedName>
        <fullName evidence="12">Peptidase S8/S53 domain-containing protein</fullName>
    </recommendedName>
</protein>
<dbReference type="Gene3D" id="2.60.120.380">
    <property type="match status" value="1"/>
</dbReference>
<keyword evidence="6 11" id="KW-0378">Hydrolase</keyword>
<comment type="subcellular location">
    <subcellularLocation>
        <location evidence="1">Secreted</location>
    </subcellularLocation>
</comment>
<dbReference type="InterPro" id="IPR015500">
    <property type="entry name" value="Peptidase_S8_subtilisin-rel"/>
</dbReference>
<comment type="similarity">
    <text evidence="2 11">Belongs to the peptidase S8 family.</text>
</comment>
<evidence type="ECO:0000313" key="13">
    <source>
        <dbReference type="EMBL" id="EEP79093.1"/>
    </source>
</evidence>
<dbReference type="SUPFAM" id="SSF49785">
    <property type="entry name" value="Galactose-binding domain-like"/>
    <property type="match status" value="1"/>
</dbReference>
<dbReference type="EMBL" id="CH476616">
    <property type="protein sequence ID" value="EEP79093.1"/>
    <property type="molecule type" value="Genomic_DNA"/>
</dbReference>
<dbReference type="Pfam" id="PF00082">
    <property type="entry name" value="Peptidase_S8"/>
    <property type="match status" value="1"/>
</dbReference>
<dbReference type="PANTHER" id="PTHR43399">
    <property type="entry name" value="SUBTILISIN-RELATED"/>
    <property type="match status" value="1"/>
</dbReference>
<evidence type="ECO:0000256" key="8">
    <source>
        <dbReference type="ARBA" id="ARBA00023026"/>
    </source>
</evidence>
<dbReference type="OrthoDB" id="10256524at2759"/>
<dbReference type="Gene3D" id="3.40.50.200">
    <property type="entry name" value="Peptidase S8/S53 domain"/>
    <property type="match status" value="1"/>
</dbReference>
<evidence type="ECO:0000256" key="4">
    <source>
        <dbReference type="ARBA" id="ARBA00022670"/>
    </source>
</evidence>
<keyword evidence="14" id="KW-1185">Reference proteome</keyword>
<dbReference type="InterPro" id="IPR022398">
    <property type="entry name" value="Peptidase_S8_His-AS"/>
</dbReference>
<reference evidence="14" key="1">
    <citation type="journal article" date="2009" name="Genome Res.">
        <title>Comparative genomic analyses of the human fungal pathogens Coccidioides and their relatives.</title>
        <authorList>
            <person name="Sharpton T.J."/>
            <person name="Stajich J.E."/>
            <person name="Rounsley S.D."/>
            <person name="Gardner M.J."/>
            <person name="Wortman J.R."/>
            <person name="Jordar V.S."/>
            <person name="Maiti R."/>
            <person name="Kodira C.D."/>
            <person name="Neafsey D.E."/>
            <person name="Zeng Q."/>
            <person name="Hung C.-Y."/>
            <person name="McMahan C."/>
            <person name="Muszewska A."/>
            <person name="Grynberg M."/>
            <person name="Mandel M.A."/>
            <person name="Kellner E.M."/>
            <person name="Barker B.M."/>
            <person name="Galgiani J.N."/>
            <person name="Orbach M.J."/>
            <person name="Kirkland T.N."/>
            <person name="Cole G.T."/>
            <person name="Henn M.R."/>
            <person name="Birren B.W."/>
            <person name="Taylor J.W."/>
        </authorList>
    </citation>
    <scope>NUCLEOTIDE SEQUENCE [LARGE SCALE GENOMIC DNA]</scope>
    <source>
        <strain evidence="14">UAMH 1704</strain>
    </source>
</reference>
<dbReference type="KEGG" id="ure:UREG_03939"/>
<dbReference type="SUPFAM" id="SSF52743">
    <property type="entry name" value="Subtilisin-like"/>
    <property type="match status" value="1"/>
</dbReference>
<dbReference type="PROSITE" id="PS00138">
    <property type="entry name" value="SUBTILASE_SER"/>
    <property type="match status" value="1"/>
</dbReference>
<feature type="active site" description="Charge relay system" evidence="11">
    <location>
        <position position="452"/>
    </location>
</feature>
<dbReference type="CDD" id="cd04842">
    <property type="entry name" value="Peptidases_S8_Kp43_protease"/>
    <property type="match status" value="1"/>
</dbReference>
<dbReference type="InterPro" id="IPR023828">
    <property type="entry name" value="Peptidase_S8_Ser-AS"/>
</dbReference>
<evidence type="ECO:0000256" key="7">
    <source>
        <dbReference type="ARBA" id="ARBA00022825"/>
    </source>
</evidence>
<evidence type="ECO:0000313" key="14">
    <source>
        <dbReference type="Proteomes" id="UP000002058"/>
    </source>
</evidence>
<evidence type="ECO:0000256" key="1">
    <source>
        <dbReference type="ARBA" id="ARBA00004613"/>
    </source>
</evidence>